<feature type="signal peptide" evidence="1">
    <location>
        <begin position="1"/>
        <end position="20"/>
    </location>
</feature>
<dbReference type="Proteomes" id="UP000636960">
    <property type="component" value="Unassembled WGS sequence"/>
</dbReference>
<name>A0A919JXT6_9ACTN</name>
<comment type="caution">
    <text evidence="2">The sequence shown here is derived from an EMBL/GenBank/DDBJ whole genome shotgun (WGS) entry which is preliminary data.</text>
</comment>
<gene>
    <name evidence="2" type="ORF">Ari01nite_29500</name>
</gene>
<evidence type="ECO:0000313" key="3">
    <source>
        <dbReference type="Proteomes" id="UP000636960"/>
    </source>
</evidence>
<organism evidence="2 3">
    <name type="scientific">Paractinoplanes rishiriensis</name>
    <dbReference type="NCBI Taxonomy" id="1050105"/>
    <lineage>
        <taxon>Bacteria</taxon>
        <taxon>Bacillati</taxon>
        <taxon>Actinomycetota</taxon>
        <taxon>Actinomycetes</taxon>
        <taxon>Micromonosporales</taxon>
        <taxon>Micromonosporaceae</taxon>
        <taxon>Paractinoplanes</taxon>
    </lineage>
</organism>
<reference evidence="2" key="1">
    <citation type="submission" date="2021-01" db="EMBL/GenBank/DDBJ databases">
        <title>Whole genome shotgun sequence of Actinoplanes rishiriensis NBRC 108556.</title>
        <authorList>
            <person name="Komaki H."/>
            <person name="Tamura T."/>
        </authorList>
    </citation>
    <scope>NUCLEOTIDE SEQUENCE</scope>
    <source>
        <strain evidence="2">NBRC 108556</strain>
    </source>
</reference>
<sequence>MQRLKRLLAVLTILAGTAAAAHLITDSRRPAPAAAPPAPATGYHSDGLSDSYDGFRAEPLALPAQRGRGIVSLRIVGPQGPVTDFQRVHLKPVHMYLLRDDLAGYQHLHPEPADGAWTAPVTITDGGAYRVYAEFVPLGRPPGADPTVLGVPFVIAGDTTMIPVPAPAATARSGPFTVRRLDGTADLASGSQAALQFQVTRSGRPVTLEPYLGAYAHLSNFEVRTQGLMHLHPLPTGAAGGPPADATLAFHAAFAERGDKRLFLQFQVDGVVHQAAFTIFAT</sequence>
<evidence type="ECO:0000256" key="1">
    <source>
        <dbReference type="SAM" id="SignalP"/>
    </source>
</evidence>
<feature type="chain" id="PRO_5037839346" description="Secreted protein" evidence="1">
    <location>
        <begin position="21"/>
        <end position="282"/>
    </location>
</feature>
<keyword evidence="1" id="KW-0732">Signal</keyword>
<proteinExistence type="predicted"/>
<keyword evidence="3" id="KW-1185">Reference proteome</keyword>
<dbReference type="RefSeq" id="WP_239162754.1">
    <property type="nucleotide sequence ID" value="NZ_BOMV01000031.1"/>
</dbReference>
<dbReference type="EMBL" id="BOMV01000031">
    <property type="protein sequence ID" value="GIE95485.1"/>
    <property type="molecule type" value="Genomic_DNA"/>
</dbReference>
<evidence type="ECO:0000313" key="2">
    <source>
        <dbReference type="EMBL" id="GIE95485.1"/>
    </source>
</evidence>
<protein>
    <recommendedName>
        <fullName evidence="4">Secreted protein</fullName>
    </recommendedName>
</protein>
<accession>A0A919JXT6</accession>
<dbReference type="AlphaFoldDB" id="A0A919JXT6"/>
<evidence type="ECO:0008006" key="4">
    <source>
        <dbReference type="Google" id="ProtNLM"/>
    </source>
</evidence>